<accession>D1B9J0</accession>
<reference evidence="3 4" key="1">
    <citation type="journal article" date="2009" name="Stand. Genomic Sci.">
        <title>Complete genome sequence of Thermanaerovibrio acidaminovorans type strain (Su883).</title>
        <authorList>
            <person name="Chovatia M."/>
            <person name="Sikorski J."/>
            <person name="Schroder M."/>
            <person name="Lapidus A."/>
            <person name="Nolan M."/>
            <person name="Tice H."/>
            <person name="Glavina Del Rio T."/>
            <person name="Copeland A."/>
            <person name="Cheng J.F."/>
            <person name="Lucas S."/>
            <person name="Chen F."/>
            <person name="Bruce D."/>
            <person name="Goodwin L."/>
            <person name="Pitluck S."/>
            <person name="Ivanova N."/>
            <person name="Mavromatis K."/>
            <person name="Ovchinnikova G."/>
            <person name="Pati A."/>
            <person name="Chen A."/>
            <person name="Palaniappan K."/>
            <person name="Land M."/>
            <person name="Hauser L."/>
            <person name="Chang Y.J."/>
            <person name="Jeffries C.D."/>
            <person name="Chain P."/>
            <person name="Saunders E."/>
            <person name="Detter J.C."/>
            <person name="Brettin T."/>
            <person name="Rohde M."/>
            <person name="Goker M."/>
            <person name="Spring S."/>
            <person name="Bristow J."/>
            <person name="Markowitz V."/>
            <person name="Hugenholtz P."/>
            <person name="Kyrpides N.C."/>
            <person name="Klenk H.P."/>
            <person name="Eisen J.A."/>
        </authorList>
    </citation>
    <scope>NUCLEOTIDE SEQUENCE [LARGE SCALE GENOMIC DNA]</scope>
    <source>
        <strain evidence="4">ATCC 49978 / DSM 6589 / Su883</strain>
    </source>
</reference>
<dbReference type="HAMAP" id="MF_01830">
    <property type="entry name" value="Hydro_lyase"/>
    <property type="match status" value="1"/>
</dbReference>
<gene>
    <name evidence="3" type="ordered locus">Taci_0707</name>
</gene>
<dbReference type="FunFam" id="3.30.2040.10:FF:000001">
    <property type="entry name" value="D-glutamate cyclase, mitochondrial"/>
    <property type="match status" value="1"/>
</dbReference>
<proteinExistence type="inferred from homology"/>
<dbReference type="EnsemblBacteria" id="ACZ18943">
    <property type="protein sequence ID" value="ACZ18943"/>
    <property type="gene ID" value="Taci_0707"/>
</dbReference>
<keyword evidence="2" id="KW-0456">Lyase</keyword>
<dbReference type="AlphaFoldDB" id="D1B9J0"/>
<dbReference type="KEGG" id="tai:Taci_0707"/>
<evidence type="ECO:0008006" key="5">
    <source>
        <dbReference type="Google" id="ProtNLM"/>
    </source>
</evidence>
<dbReference type="GO" id="GO:0016829">
    <property type="term" value="F:lyase activity"/>
    <property type="evidence" value="ECO:0007669"/>
    <property type="project" value="UniProtKB-KW"/>
</dbReference>
<dbReference type="SUPFAM" id="SSF160920">
    <property type="entry name" value="PSTPO5379-like"/>
    <property type="match status" value="1"/>
</dbReference>
<dbReference type="InterPro" id="IPR016938">
    <property type="entry name" value="UPF0317"/>
</dbReference>
<evidence type="ECO:0000313" key="4">
    <source>
        <dbReference type="Proteomes" id="UP000002030"/>
    </source>
</evidence>
<evidence type="ECO:0000256" key="2">
    <source>
        <dbReference type="ARBA" id="ARBA00023239"/>
    </source>
</evidence>
<dbReference type="STRING" id="525903.Taci_0707"/>
<dbReference type="Proteomes" id="UP000002030">
    <property type="component" value="Chromosome"/>
</dbReference>
<dbReference type="Gene3D" id="3.30.2040.10">
    <property type="entry name" value="PSTPO5379-like domain"/>
    <property type="match status" value="1"/>
</dbReference>
<sequence length="267" mass="29218">MKLSHQELKGMSPSQVRGVIRKGQWGGPTAGLCDGHAQANLVALPREFAMDFLIFCQRNQKACPLLDVTDPGGWEPKLVAPGADIRTDIPKYRIYVGGELAEEVSCVKDHWRDDLVGFLLGCSFSFEWALLDQGIPVRHIEEGKNVSMYVTDIMCKEAGVFKGPMVVSMRPIPHHLVPKAVLCTGRFPFVHGAPVHVGDPSSIGIKDISRPDFGDPVTIKEGEVPVFWACGVTPQAVAMASKVPFMISHSPGHMFICDIRNSELAVF</sequence>
<dbReference type="Gene3D" id="3.40.1640.10">
    <property type="entry name" value="PSTPO5379-like"/>
    <property type="match status" value="1"/>
</dbReference>
<dbReference type="InterPro" id="IPR038021">
    <property type="entry name" value="Putative_hydro-lyase"/>
</dbReference>
<evidence type="ECO:0000256" key="1">
    <source>
        <dbReference type="ARBA" id="ARBA00007896"/>
    </source>
</evidence>
<dbReference type="RefSeq" id="WP_012869458.1">
    <property type="nucleotide sequence ID" value="NC_013522.1"/>
</dbReference>
<dbReference type="PIRSF" id="PIRSF029755">
    <property type="entry name" value="UCP029755"/>
    <property type="match status" value="1"/>
</dbReference>
<organism evidence="3 4">
    <name type="scientific">Thermanaerovibrio acidaminovorans (strain ATCC 49978 / DSM 6589 / Su883)</name>
    <name type="common">Selenomonas acidaminovorans</name>
    <dbReference type="NCBI Taxonomy" id="525903"/>
    <lineage>
        <taxon>Bacteria</taxon>
        <taxon>Thermotogati</taxon>
        <taxon>Synergistota</taxon>
        <taxon>Synergistia</taxon>
        <taxon>Synergistales</taxon>
        <taxon>Synergistaceae</taxon>
        <taxon>Thermanaerovibrio</taxon>
    </lineage>
</organism>
<protein>
    <recommendedName>
        <fullName evidence="5">Hydro-lyase</fullName>
    </recommendedName>
</protein>
<dbReference type="PATRIC" id="fig|525903.6.peg.711"/>
<dbReference type="Pfam" id="PF07286">
    <property type="entry name" value="D-Glu_cyclase"/>
    <property type="match status" value="1"/>
</dbReference>
<name>D1B9J0_THEAS</name>
<keyword evidence="4" id="KW-1185">Reference proteome</keyword>
<comment type="similarity">
    <text evidence="1">Belongs to the D-glutamate cyclase family.</text>
</comment>
<evidence type="ECO:0000313" key="3">
    <source>
        <dbReference type="EMBL" id="ACZ18943.1"/>
    </source>
</evidence>
<dbReference type="HOGENOM" id="CLU_059759_0_0_0"/>
<dbReference type="InterPro" id="IPR009906">
    <property type="entry name" value="D-Glu_cyclase"/>
</dbReference>
<dbReference type="PANTHER" id="PTHR32022:SF10">
    <property type="entry name" value="D-GLUTAMATE CYCLASE, MITOCHONDRIAL"/>
    <property type="match status" value="1"/>
</dbReference>
<dbReference type="OrthoDB" id="149585at2"/>
<dbReference type="eggNOG" id="COG4336">
    <property type="taxonomic scope" value="Bacteria"/>
</dbReference>
<dbReference type="PANTHER" id="PTHR32022">
    <property type="entry name" value="D-GLUTAMATE CYCLASE, MITOCHONDRIAL"/>
    <property type="match status" value="1"/>
</dbReference>
<dbReference type="EMBL" id="CP001818">
    <property type="protein sequence ID" value="ACZ18943.1"/>
    <property type="molecule type" value="Genomic_DNA"/>
</dbReference>
<dbReference type="NCBIfam" id="NF003969">
    <property type="entry name" value="PRK05463.1"/>
    <property type="match status" value="1"/>
</dbReference>